<dbReference type="CDD" id="cd13858">
    <property type="entry name" value="CuRO_1_tcLCC2_insect_like"/>
    <property type="match status" value="1"/>
</dbReference>
<dbReference type="PANTHER" id="PTHR11709">
    <property type="entry name" value="MULTI-COPPER OXIDASE"/>
    <property type="match status" value="1"/>
</dbReference>
<dbReference type="InterPro" id="IPR002355">
    <property type="entry name" value="Cu_oxidase_Cu_BS"/>
</dbReference>
<sequence>MALLLMEFSLITLSLLSSSVLSYRQYNVPCTPFTPSCVCPLMDEAGKKVEVCLFSLKIQTLRSFTSYYLPSELEGRVGHGSNWYINSTSGEFLPSTNSKGKCNKAEKLMASGTCSIPSSLDGYTYRPFIAVNGQFPGPTLIVHYNQTLTINVSNWLSGETVAIHWHGLNQRGTNWMDGVQGLTQCGLEPGQSFKYIFQADPPGTYWYHGHSGSLRADGLFGALIIKEDMETLNKVREKTGLNFTDDPDHHTVTLFDLQQFTASQVHSLVHSAPSIDSETSKGTEKVVEIDHGATEASHIPFWSGLINGKGRHPNTSYASTRLSIFSISPSRLYRFRIIGSQSVYSYLFSIDEHSMTVLATDGSFVEPMLTDYLIVSSGERYDILVQGKGIDDLNERTSFMIRARTLEPIPNSNVHDPLLYRADHTAEALLHYDVSPEPNSTQYTNIALNSIPIDDKCTEGDPCFVLNCPFPSFPPSYNITCLHVHQLKLLYPSPNEDLPHVVPDKRVFLNFAFSGYDGMSLVNARNFKMPIAPLSLLNSSELDVARKKTFCKDVKNSSLCDSFFSPSCLCTNVKTVSFNQSLQMVFSALGPNPDNVLPFFKSHPIHLHGHQFKVVDVQFGSYDSTGRLSRGNADIDCGGSHLCTVPDWKSGRDYSIGREGKVDPLAPLKDTIQVPAGGYVVAYVRTINPGHWFLHCHNDHHLSTGMGSVLSEAIDMLPQPPIEMKRQCYTLLDVTSDCINGTISENGHICHREGSVSLGAIFGLFFLILVSLVLLAAAITHLCYCIKCCKAKKHDHKGASVSLLMTRLDGSDSSENET</sequence>
<dbReference type="Pfam" id="PF00394">
    <property type="entry name" value="Cu-oxidase"/>
    <property type="match status" value="1"/>
</dbReference>
<protein>
    <submittedName>
        <fullName evidence="10">Uncharacterized protein</fullName>
    </submittedName>
</protein>
<dbReference type="InterPro" id="IPR011707">
    <property type="entry name" value="Cu-oxidase-like_N"/>
</dbReference>
<feature type="domain" description="Plastocyanin-like" evidence="7">
    <location>
        <begin position="302"/>
        <end position="403"/>
    </location>
</feature>
<dbReference type="GO" id="GO:0016491">
    <property type="term" value="F:oxidoreductase activity"/>
    <property type="evidence" value="ECO:0007669"/>
    <property type="project" value="UniProtKB-KW"/>
</dbReference>
<dbReference type="InterPro" id="IPR033138">
    <property type="entry name" value="Cu_oxidase_CS"/>
</dbReference>
<evidence type="ECO:0000259" key="7">
    <source>
        <dbReference type="Pfam" id="PF00394"/>
    </source>
</evidence>
<keyword evidence="2" id="KW-0479">Metal-binding</keyword>
<dbReference type="Pfam" id="PF07731">
    <property type="entry name" value="Cu-oxidase_2"/>
    <property type="match status" value="1"/>
</dbReference>
<dbReference type="PROSITE" id="PS00080">
    <property type="entry name" value="MULTICOPPER_OXIDASE2"/>
    <property type="match status" value="1"/>
</dbReference>
<dbReference type="InterPro" id="IPR045087">
    <property type="entry name" value="Cu-oxidase_fam"/>
</dbReference>
<dbReference type="OMA" id="LDSHIFW"/>
<keyword evidence="11" id="KW-1185">Reference proteome</keyword>
<dbReference type="AlphaFoldDB" id="A0A1X7VE65"/>
<reference evidence="10" key="2">
    <citation type="submission" date="2017-05" db="UniProtKB">
        <authorList>
            <consortium name="EnsemblMetazoa"/>
        </authorList>
    </citation>
    <scope>IDENTIFICATION</scope>
</reference>
<feature type="signal peptide" evidence="6">
    <location>
        <begin position="1"/>
        <end position="22"/>
    </location>
</feature>
<dbReference type="Proteomes" id="UP000007879">
    <property type="component" value="Unassembled WGS sequence"/>
</dbReference>
<keyword evidence="4" id="KW-0186">Copper</keyword>
<evidence type="ECO:0000259" key="9">
    <source>
        <dbReference type="Pfam" id="PF07732"/>
    </source>
</evidence>
<dbReference type="EnsemblMetazoa" id="XM_003384573.2">
    <property type="protein sequence ID" value="XP_003384621.1"/>
    <property type="gene ID" value="LOC100637664"/>
</dbReference>
<evidence type="ECO:0000256" key="4">
    <source>
        <dbReference type="ARBA" id="ARBA00023008"/>
    </source>
</evidence>
<dbReference type="eggNOG" id="KOG1263">
    <property type="taxonomic scope" value="Eukaryota"/>
</dbReference>
<feature type="domain" description="Plastocyanin-like" evidence="9">
    <location>
        <begin position="119"/>
        <end position="228"/>
    </location>
</feature>
<dbReference type="Gene3D" id="2.60.40.420">
    <property type="entry name" value="Cupredoxins - blue copper proteins"/>
    <property type="match status" value="3"/>
</dbReference>
<dbReference type="PROSITE" id="PS00079">
    <property type="entry name" value="MULTICOPPER_OXIDASE1"/>
    <property type="match status" value="1"/>
</dbReference>
<dbReference type="KEGG" id="aqu:100637664"/>
<evidence type="ECO:0000259" key="8">
    <source>
        <dbReference type="Pfam" id="PF07731"/>
    </source>
</evidence>
<reference evidence="11" key="1">
    <citation type="journal article" date="2010" name="Nature">
        <title>The Amphimedon queenslandica genome and the evolution of animal complexity.</title>
        <authorList>
            <person name="Srivastava M."/>
            <person name="Simakov O."/>
            <person name="Chapman J."/>
            <person name="Fahey B."/>
            <person name="Gauthier M.E."/>
            <person name="Mitros T."/>
            <person name="Richards G.S."/>
            <person name="Conaco C."/>
            <person name="Dacre M."/>
            <person name="Hellsten U."/>
            <person name="Larroux C."/>
            <person name="Putnam N.H."/>
            <person name="Stanke M."/>
            <person name="Adamska M."/>
            <person name="Darling A."/>
            <person name="Degnan S.M."/>
            <person name="Oakley T.H."/>
            <person name="Plachetzki D.C."/>
            <person name="Zhai Y."/>
            <person name="Adamski M."/>
            <person name="Calcino A."/>
            <person name="Cummins S.F."/>
            <person name="Goodstein D.M."/>
            <person name="Harris C."/>
            <person name="Jackson D.J."/>
            <person name="Leys S.P."/>
            <person name="Shu S."/>
            <person name="Woodcroft B.J."/>
            <person name="Vervoort M."/>
            <person name="Kosik K.S."/>
            <person name="Manning G."/>
            <person name="Degnan B.M."/>
            <person name="Rokhsar D.S."/>
        </authorList>
    </citation>
    <scope>NUCLEOTIDE SEQUENCE [LARGE SCALE GENOMIC DNA]</scope>
</reference>
<dbReference type="InterPro" id="IPR011706">
    <property type="entry name" value="Cu-oxidase_C"/>
</dbReference>
<dbReference type="OrthoDB" id="2121828at2759"/>
<keyword evidence="5" id="KW-1133">Transmembrane helix</keyword>
<evidence type="ECO:0000256" key="1">
    <source>
        <dbReference type="ARBA" id="ARBA00010609"/>
    </source>
</evidence>
<proteinExistence type="inferred from homology"/>
<organism evidence="10">
    <name type="scientific">Amphimedon queenslandica</name>
    <name type="common">Sponge</name>
    <dbReference type="NCBI Taxonomy" id="400682"/>
    <lineage>
        <taxon>Eukaryota</taxon>
        <taxon>Metazoa</taxon>
        <taxon>Porifera</taxon>
        <taxon>Demospongiae</taxon>
        <taxon>Heteroscleromorpha</taxon>
        <taxon>Haplosclerida</taxon>
        <taxon>Niphatidae</taxon>
        <taxon>Amphimedon</taxon>
    </lineage>
</organism>
<feature type="transmembrane region" description="Helical" evidence="5">
    <location>
        <begin position="758"/>
        <end position="784"/>
    </location>
</feature>
<dbReference type="InterPro" id="IPR001117">
    <property type="entry name" value="Cu-oxidase_2nd"/>
</dbReference>
<evidence type="ECO:0000313" key="11">
    <source>
        <dbReference type="Proteomes" id="UP000007879"/>
    </source>
</evidence>
<dbReference type="CDD" id="cd13905">
    <property type="entry name" value="CuRO_3_tcLLC2_insect_like"/>
    <property type="match status" value="1"/>
</dbReference>
<dbReference type="PANTHER" id="PTHR11709:SF394">
    <property type="entry name" value="FI03373P-RELATED"/>
    <property type="match status" value="1"/>
</dbReference>
<dbReference type="SUPFAM" id="SSF49503">
    <property type="entry name" value="Cupredoxins"/>
    <property type="match status" value="3"/>
</dbReference>
<keyword evidence="6" id="KW-0732">Signal</keyword>
<feature type="domain" description="Plastocyanin-like" evidence="8">
    <location>
        <begin position="568"/>
        <end position="712"/>
    </location>
</feature>
<keyword evidence="5" id="KW-0472">Membrane</keyword>
<keyword evidence="3" id="KW-0560">Oxidoreductase</keyword>
<name>A0A1X7VE65_AMPQE</name>
<keyword evidence="5" id="KW-0812">Transmembrane</keyword>
<feature type="chain" id="PRO_5010870123" evidence="6">
    <location>
        <begin position="23"/>
        <end position="818"/>
    </location>
</feature>
<evidence type="ECO:0000256" key="5">
    <source>
        <dbReference type="SAM" id="Phobius"/>
    </source>
</evidence>
<dbReference type="CDD" id="cd13884">
    <property type="entry name" value="CuRO_2_tcLCC_insect_like"/>
    <property type="match status" value="1"/>
</dbReference>
<dbReference type="GO" id="GO:0005507">
    <property type="term" value="F:copper ion binding"/>
    <property type="evidence" value="ECO:0007669"/>
    <property type="project" value="InterPro"/>
</dbReference>
<dbReference type="EnsemblMetazoa" id="Aqu2.1.38336_001">
    <property type="protein sequence ID" value="Aqu2.1.38336_001"/>
    <property type="gene ID" value="Aqu2.1.38336"/>
</dbReference>
<dbReference type="Pfam" id="PF07732">
    <property type="entry name" value="Cu-oxidase_3"/>
    <property type="match status" value="1"/>
</dbReference>
<evidence type="ECO:0000256" key="6">
    <source>
        <dbReference type="SAM" id="SignalP"/>
    </source>
</evidence>
<gene>
    <name evidence="10" type="primary">100637664</name>
</gene>
<evidence type="ECO:0000256" key="2">
    <source>
        <dbReference type="ARBA" id="ARBA00022723"/>
    </source>
</evidence>
<evidence type="ECO:0000313" key="10">
    <source>
        <dbReference type="EnsemblMetazoa" id="Aqu2.1.38336_001"/>
    </source>
</evidence>
<dbReference type="InParanoid" id="A0A1X7VE65"/>
<accession>A0A1X7VE65</accession>
<comment type="similarity">
    <text evidence="1">Belongs to the multicopper oxidase family.</text>
</comment>
<evidence type="ECO:0000256" key="3">
    <source>
        <dbReference type="ARBA" id="ARBA00023002"/>
    </source>
</evidence>
<dbReference type="InterPro" id="IPR008972">
    <property type="entry name" value="Cupredoxin"/>
</dbReference>